<protein>
    <recommendedName>
        <fullName evidence="2">Type VI secretion system baseplate subunit TssK</fullName>
    </recommendedName>
</protein>
<reference evidence="1" key="1">
    <citation type="submission" date="2019-08" db="EMBL/GenBank/DDBJ databases">
        <authorList>
            <person name="Kucharzyk K."/>
            <person name="Murdoch R.W."/>
            <person name="Higgins S."/>
            <person name="Loffler F."/>
        </authorList>
    </citation>
    <scope>NUCLEOTIDE SEQUENCE</scope>
</reference>
<comment type="caution">
    <text evidence="1">The sequence shown here is derived from an EMBL/GenBank/DDBJ whole genome shotgun (WGS) entry which is preliminary data.</text>
</comment>
<proteinExistence type="predicted"/>
<organism evidence="1">
    <name type="scientific">bioreactor metagenome</name>
    <dbReference type="NCBI Taxonomy" id="1076179"/>
    <lineage>
        <taxon>unclassified sequences</taxon>
        <taxon>metagenomes</taxon>
        <taxon>ecological metagenomes</taxon>
    </lineage>
</organism>
<dbReference type="NCBIfam" id="TIGR03353">
    <property type="entry name" value="VI_chp_4"/>
    <property type="match status" value="1"/>
</dbReference>
<dbReference type="AlphaFoldDB" id="A0A645B7F9"/>
<gene>
    <name evidence="1" type="ORF">SDC9_108248</name>
</gene>
<name>A0A645B7F9_9ZZZZ</name>
<accession>A0A645B7F9</accession>
<dbReference type="InterPro" id="IPR010263">
    <property type="entry name" value="T6SS_TssK"/>
</dbReference>
<evidence type="ECO:0008006" key="2">
    <source>
        <dbReference type="Google" id="ProtNLM"/>
    </source>
</evidence>
<dbReference type="PANTHER" id="PTHR35566:SF1">
    <property type="entry name" value="TYPE VI SECRETION SYSTEM BASEPLATE COMPONENT TSSK1"/>
    <property type="match status" value="1"/>
</dbReference>
<sequence>MYSRKVVWSEGMFLRPQHFQQQERYLEFFTHSRAMSAEPYFWGLRELVLDLEALALGKIALVKAVGVFPDGTPFSFPGQDTMVEPLEVDKACKDERIYLALPMRRVLATELSFEDDDVLARYSAEDAEITDSNSQAGEPALSQVAHMRAKLIPASKITDEWLRVGVVHVIERRNDGTVVIDNRFIQPSITYGQSALLHSMVDDIAGLLHQRGEALAARVLQPGRGGIAEVGDFMMLNIINRWQPMITHLRDHQILHPERVYGHLLELAGELSTFTRDGRRPITYPVYDHDEPSPCFEAVVADIRRSLSMVLEQNAIPIELHERQYGVRVGVIPDLNLVKEASFVLAVFAELPADVVRSRFPTQVKIGPVEKIRDLVNLHLPGVRLHPMPIAPRELPYHANYNYFQLDTTNELWDQLQRSGGVALHIAGDFPGLRLEFWAIKP</sequence>
<dbReference type="Pfam" id="PF05936">
    <property type="entry name" value="T6SS_VasE"/>
    <property type="match status" value="1"/>
</dbReference>
<evidence type="ECO:0000313" key="1">
    <source>
        <dbReference type="EMBL" id="MPM61390.1"/>
    </source>
</evidence>
<dbReference type="EMBL" id="VSSQ01018314">
    <property type="protein sequence ID" value="MPM61390.1"/>
    <property type="molecule type" value="Genomic_DNA"/>
</dbReference>
<dbReference type="PANTHER" id="PTHR35566">
    <property type="entry name" value="BLR3599 PROTEIN"/>
    <property type="match status" value="1"/>
</dbReference>